<comment type="caution">
    <text evidence="2">The sequence shown here is derived from an EMBL/GenBank/DDBJ whole genome shotgun (WGS) entry which is preliminary data.</text>
</comment>
<keyword evidence="3" id="KW-1185">Reference proteome</keyword>
<reference evidence="2" key="3">
    <citation type="submission" date="2023-05" db="EMBL/GenBank/DDBJ databases">
        <authorList>
            <person name="Smith C.H."/>
        </authorList>
    </citation>
    <scope>NUCLEOTIDE SEQUENCE</scope>
    <source>
        <strain evidence="2">CHS0354</strain>
        <tissue evidence="2">Mantle</tissue>
    </source>
</reference>
<evidence type="ECO:0000313" key="3">
    <source>
        <dbReference type="Proteomes" id="UP001195483"/>
    </source>
</evidence>
<proteinExistence type="predicted"/>
<sequence length="75" mass="8814">MEKPTFPPLATARLHHHQRQLRHRPLPHVQQVARRETSSGYMKSPEVWKRLWAGSWTTQLQNDTVSTCKCLLLKN</sequence>
<dbReference type="Proteomes" id="UP001195483">
    <property type="component" value="Unassembled WGS sequence"/>
</dbReference>
<protein>
    <submittedName>
        <fullName evidence="2">Uncharacterized protein</fullName>
    </submittedName>
</protein>
<gene>
    <name evidence="2" type="ORF">CHS0354_025482</name>
</gene>
<dbReference type="EMBL" id="JAEAOA010001516">
    <property type="protein sequence ID" value="KAK3578389.1"/>
    <property type="molecule type" value="Genomic_DNA"/>
</dbReference>
<evidence type="ECO:0000313" key="2">
    <source>
        <dbReference type="EMBL" id="KAK3578389.1"/>
    </source>
</evidence>
<name>A0AAE0RRQ6_9BIVA</name>
<reference evidence="2" key="1">
    <citation type="journal article" date="2021" name="Genome Biol. Evol.">
        <title>A High-Quality Reference Genome for a Parasitic Bivalve with Doubly Uniparental Inheritance (Bivalvia: Unionida).</title>
        <authorList>
            <person name="Smith C.H."/>
        </authorList>
    </citation>
    <scope>NUCLEOTIDE SEQUENCE</scope>
    <source>
        <strain evidence="2">CHS0354</strain>
    </source>
</reference>
<accession>A0AAE0RRQ6</accession>
<evidence type="ECO:0000256" key="1">
    <source>
        <dbReference type="SAM" id="MobiDB-lite"/>
    </source>
</evidence>
<feature type="region of interest" description="Disordered" evidence="1">
    <location>
        <begin position="1"/>
        <end position="40"/>
    </location>
</feature>
<feature type="compositionally biased region" description="Basic residues" evidence="1">
    <location>
        <begin position="13"/>
        <end position="26"/>
    </location>
</feature>
<organism evidence="2 3">
    <name type="scientific">Potamilus streckersoni</name>
    <dbReference type="NCBI Taxonomy" id="2493646"/>
    <lineage>
        <taxon>Eukaryota</taxon>
        <taxon>Metazoa</taxon>
        <taxon>Spiralia</taxon>
        <taxon>Lophotrochozoa</taxon>
        <taxon>Mollusca</taxon>
        <taxon>Bivalvia</taxon>
        <taxon>Autobranchia</taxon>
        <taxon>Heteroconchia</taxon>
        <taxon>Palaeoheterodonta</taxon>
        <taxon>Unionida</taxon>
        <taxon>Unionoidea</taxon>
        <taxon>Unionidae</taxon>
        <taxon>Ambleminae</taxon>
        <taxon>Lampsilini</taxon>
        <taxon>Potamilus</taxon>
    </lineage>
</organism>
<dbReference type="AlphaFoldDB" id="A0AAE0RRQ6"/>
<reference evidence="2" key="2">
    <citation type="journal article" date="2021" name="Genome Biol. Evol.">
        <title>Developing a high-quality reference genome for a parasitic bivalve with doubly uniparental inheritance (Bivalvia: Unionida).</title>
        <authorList>
            <person name="Smith C.H."/>
        </authorList>
    </citation>
    <scope>NUCLEOTIDE SEQUENCE</scope>
    <source>
        <strain evidence="2">CHS0354</strain>
        <tissue evidence="2">Mantle</tissue>
    </source>
</reference>